<keyword evidence="3" id="KW-1133">Transmembrane helix</keyword>
<reference evidence="4 5" key="1">
    <citation type="journal article" date="2013" name="PLoS Genet.">
        <title>A gene transfer agent and a dynamic repertoire of secretion systems hold the keys to the explosive radiation of the emerging pathogen Bartonella.</title>
        <authorList>
            <person name="Guy L."/>
            <person name="Nystedt B."/>
            <person name="Toft C."/>
            <person name="Zaremba-Niedzwiedzka K."/>
            <person name="Berglund E.C."/>
            <person name="Granberg F."/>
            <person name="Naslund K."/>
            <person name="Eriksson A.S."/>
            <person name="Andersson S.G."/>
        </authorList>
    </citation>
    <scope>NUCLEOTIDE SEQUENCE [LARGE SCALE GENOMIC DNA]</scope>
    <source>
        <strain evidence="4 5">91-4</strain>
    </source>
</reference>
<dbReference type="PATRIC" id="fig|1094491.5.peg.382"/>
<sequence>MAKGDKPVVPQKEAKEKRQKDSLHLENLEWRRQNLELALMRKKALKTQNFKSENRESQNKIGQAVKLSSEFLASVIVGVVLGLGFDKLTGLLPWGLIFFLFLGFTSGIMSVLRSLGRIAPSQLGKDSVSHQKKVDQINK</sequence>
<protein>
    <recommendedName>
        <fullName evidence="1">ATP synthase protein I</fullName>
    </recommendedName>
</protein>
<accession>N6VE57</accession>
<organism evidence="4 5">
    <name type="scientific">Bartonella bovis 91-4</name>
    <dbReference type="NCBI Taxonomy" id="1094491"/>
    <lineage>
        <taxon>Bacteria</taxon>
        <taxon>Pseudomonadati</taxon>
        <taxon>Pseudomonadota</taxon>
        <taxon>Alphaproteobacteria</taxon>
        <taxon>Hyphomicrobiales</taxon>
        <taxon>Bartonellaceae</taxon>
        <taxon>Bartonella</taxon>
    </lineage>
</organism>
<dbReference type="EMBL" id="AGWA01000006">
    <property type="protein sequence ID" value="ENN92045.1"/>
    <property type="molecule type" value="Genomic_DNA"/>
</dbReference>
<evidence type="ECO:0000256" key="2">
    <source>
        <dbReference type="SAM" id="MobiDB-lite"/>
    </source>
</evidence>
<evidence type="ECO:0000256" key="1">
    <source>
        <dbReference type="PIRNR" id="PIRNR032126"/>
    </source>
</evidence>
<proteinExistence type="inferred from homology"/>
<keyword evidence="3" id="KW-0812">Transmembrane</keyword>
<dbReference type="OrthoDB" id="15401at2"/>
<dbReference type="PIRSF" id="PIRSF032126">
    <property type="entry name" value="F0F1_ATP_synthase_subunit_I"/>
    <property type="match status" value="1"/>
</dbReference>
<dbReference type="GO" id="GO:1902600">
    <property type="term" value="P:proton transmembrane transport"/>
    <property type="evidence" value="ECO:0007669"/>
    <property type="project" value="UniProtKB-KW"/>
</dbReference>
<dbReference type="InterPro" id="IPR016989">
    <property type="entry name" value="Atp1_alphaprobac"/>
</dbReference>
<gene>
    <name evidence="4" type="primary">atpI</name>
    <name evidence="4" type="ORF">BBbe_03500</name>
</gene>
<feature type="region of interest" description="Disordered" evidence="2">
    <location>
        <begin position="1"/>
        <end position="21"/>
    </location>
</feature>
<dbReference type="RefSeq" id="WP_010700912.1">
    <property type="nucleotide sequence ID" value="NZ_CM001844.1"/>
</dbReference>
<keyword evidence="1" id="KW-0813">Transport</keyword>
<name>N6VE57_9HYPH</name>
<evidence type="ECO:0000313" key="4">
    <source>
        <dbReference type="EMBL" id="ENN92045.1"/>
    </source>
</evidence>
<comment type="similarity">
    <text evidence="1">Belongs to the bacterial AtpI family.</text>
</comment>
<keyword evidence="1 3" id="KW-0472">Membrane</keyword>
<keyword evidence="5" id="KW-1185">Reference proteome</keyword>
<evidence type="ECO:0000313" key="5">
    <source>
        <dbReference type="Proteomes" id="UP000014038"/>
    </source>
</evidence>
<comment type="function">
    <text evidence="1">A possible function for this protein is to guide the assembly of the membrane sector of the ATPase enzyme complex.</text>
</comment>
<keyword evidence="1" id="KW-0375">Hydrogen ion transport</keyword>
<keyword evidence="1" id="KW-0406">Ion transport</keyword>
<dbReference type="STRING" id="1094491.BBbe_03500"/>
<dbReference type="AlphaFoldDB" id="N6VE57"/>
<feature type="transmembrane region" description="Helical" evidence="3">
    <location>
        <begin position="64"/>
        <end position="85"/>
    </location>
</feature>
<dbReference type="GO" id="GO:0045259">
    <property type="term" value="C:proton-transporting ATP synthase complex"/>
    <property type="evidence" value="ECO:0007669"/>
    <property type="project" value="UniProtKB-UniRule"/>
</dbReference>
<dbReference type="Pfam" id="PF09527">
    <property type="entry name" value="ATPase_gene1"/>
    <property type="match status" value="1"/>
</dbReference>
<feature type="transmembrane region" description="Helical" evidence="3">
    <location>
        <begin position="91"/>
        <end position="112"/>
    </location>
</feature>
<dbReference type="HOGENOM" id="CLU_137927_0_0_5"/>
<evidence type="ECO:0000256" key="3">
    <source>
        <dbReference type="SAM" id="Phobius"/>
    </source>
</evidence>
<dbReference type="Proteomes" id="UP000014038">
    <property type="component" value="Chromosome"/>
</dbReference>
<dbReference type="InterPro" id="IPR032820">
    <property type="entry name" value="ATPase_put"/>
</dbReference>
<dbReference type="eggNOG" id="COG5336">
    <property type="taxonomic scope" value="Bacteria"/>
</dbReference>
<comment type="caution">
    <text evidence="4">The sequence shown here is derived from an EMBL/GenBank/DDBJ whole genome shotgun (WGS) entry which is preliminary data.</text>
</comment>